<accession>A0A0V0S3D4</accession>
<evidence type="ECO:0000313" key="3">
    <source>
        <dbReference type="Proteomes" id="UP000054630"/>
    </source>
</evidence>
<evidence type="ECO:0000313" key="2">
    <source>
        <dbReference type="EMBL" id="KRX21193.1"/>
    </source>
</evidence>
<sequence length="106" mass="11184">MADVVASITPARTISANLTRSVQGSRKANTSLANSSIASTPPYIFKQNTATPNQQTTKATNEPTGNAPLPMHDMLALLASRQATCQPQLLRAYVILEAAKSASSLE</sequence>
<proteinExistence type="predicted"/>
<keyword evidence="3" id="KW-1185">Reference proteome</keyword>
<feature type="compositionally biased region" description="Polar residues" evidence="1">
    <location>
        <begin position="46"/>
        <end position="64"/>
    </location>
</feature>
<dbReference type="OrthoDB" id="5916534at2759"/>
<reference evidence="2 3" key="1">
    <citation type="submission" date="2015-01" db="EMBL/GenBank/DDBJ databases">
        <title>Evolution of Trichinella species and genotypes.</title>
        <authorList>
            <person name="Korhonen P.K."/>
            <person name="Edoardo P."/>
            <person name="Giuseppe L.R."/>
            <person name="Gasser R.B."/>
        </authorList>
    </citation>
    <scope>NUCLEOTIDE SEQUENCE [LARGE SCALE GENOMIC DNA]</scope>
    <source>
        <strain evidence="2">ISS37</strain>
    </source>
</reference>
<dbReference type="AlphaFoldDB" id="A0A0V0S3D4"/>
<evidence type="ECO:0000256" key="1">
    <source>
        <dbReference type="SAM" id="MobiDB-lite"/>
    </source>
</evidence>
<comment type="caution">
    <text evidence="2">The sequence shown here is derived from an EMBL/GenBank/DDBJ whole genome shotgun (WGS) entry which is preliminary data.</text>
</comment>
<gene>
    <name evidence="2" type="ORF">T07_167</name>
</gene>
<dbReference type="EMBL" id="JYDL01000041">
    <property type="protein sequence ID" value="KRX21193.1"/>
    <property type="molecule type" value="Genomic_DNA"/>
</dbReference>
<dbReference type="Proteomes" id="UP000054630">
    <property type="component" value="Unassembled WGS sequence"/>
</dbReference>
<organism evidence="2 3">
    <name type="scientific">Trichinella nelsoni</name>
    <dbReference type="NCBI Taxonomy" id="6336"/>
    <lineage>
        <taxon>Eukaryota</taxon>
        <taxon>Metazoa</taxon>
        <taxon>Ecdysozoa</taxon>
        <taxon>Nematoda</taxon>
        <taxon>Enoplea</taxon>
        <taxon>Dorylaimia</taxon>
        <taxon>Trichinellida</taxon>
        <taxon>Trichinellidae</taxon>
        <taxon>Trichinella</taxon>
    </lineage>
</organism>
<protein>
    <submittedName>
        <fullName evidence="2">Uncharacterized protein</fullName>
    </submittedName>
</protein>
<feature type="region of interest" description="Disordered" evidence="1">
    <location>
        <begin position="43"/>
        <end position="68"/>
    </location>
</feature>
<name>A0A0V0S3D4_9BILA</name>